<evidence type="ECO:0008006" key="4">
    <source>
        <dbReference type="Google" id="ProtNLM"/>
    </source>
</evidence>
<accession>A0A0V0R727</accession>
<dbReference type="InParanoid" id="A0A0V0R727"/>
<feature type="transmembrane region" description="Helical" evidence="1">
    <location>
        <begin position="134"/>
        <end position="157"/>
    </location>
</feature>
<dbReference type="AlphaFoldDB" id="A0A0V0R727"/>
<dbReference type="EMBL" id="LDAU01000032">
    <property type="protein sequence ID" value="KRX10286.1"/>
    <property type="molecule type" value="Genomic_DNA"/>
</dbReference>
<protein>
    <recommendedName>
        <fullName evidence="4">Transmembrane protein</fullName>
    </recommendedName>
</protein>
<sequence length="220" mass="25370">MGAIVAGAFFYSLQDFIMNLTYTGLLFYFSLKYVKLNDGFKNKQQQIGFFIFFGLYLIFLIFSFVYEILTKTNICSKKHGIFVIIGGIFPAICLLILGSKQTKKMRKAIDNVVENDPSVSMKYIVSKEQQIDNLWELIVVYGIAKFMSLMVVIYFIVDSDQGIGMDDCYFLPKLINQDENYVSFNDKDVNSKKKSKENLNILYDSQKIDNNLDEKLLKTD</sequence>
<keyword evidence="3" id="KW-1185">Reference proteome</keyword>
<evidence type="ECO:0000313" key="3">
    <source>
        <dbReference type="Proteomes" id="UP000054937"/>
    </source>
</evidence>
<evidence type="ECO:0000256" key="1">
    <source>
        <dbReference type="SAM" id="Phobius"/>
    </source>
</evidence>
<organism evidence="2 3">
    <name type="scientific">Pseudocohnilembus persalinus</name>
    <name type="common">Ciliate</name>
    <dbReference type="NCBI Taxonomy" id="266149"/>
    <lineage>
        <taxon>Eukaryota</taxon>
        <taxon>Sar</taxon>
        <taxon>Alveolata</taxon>
        <taxon>Ciliophora</taxon>
        <taxon>Intramacronucleata</taxon>
        <taxon>Oligohymenophorea</taxon>
        <taxon>Scuticociliatia</taxon>
        <taxon>Philasterida</taxon>
        <taxon>Pseudocohnilembidae</taxon>
        <taxon>Pseudocohnilembus</taxon>
    </lineage>
</organism>
<keyword evidence="1" id="KW-0812">Transmembrane</keyword>
<keyword evidence="1" id="KW-0472">Membrane</keyword>
<gene>
    <name evidence="2" type="ORF">PPERSA_09670</name>
</gene>
<keyword evidence="1" id="KW-1133">Transmembrane helix</keyword>
<reference evidence="2 3" key="1">
    <citation type="journal article" date="2015" name="Sci. Rep.">
        <title>Genome of the facultative scuticociliatosis pathogen Pseudocohnilembus persalinus provides insight into its virulence through horizontal gene transfer.</title>
        <authorList>
            <person name="Xiong J."/>
            <person name="Wang G."/>
            <person name="Cheng J."/>
            <person name="Tian M."/>
            <person name="Pan X."/>
            <person name="Warren A."/>
            <person name="Jiang C."/>
            <person name="Yuan D."/>
            <person name="Miao W."/>
        </authorList>
    </citation>
    <scope>NUCLEOTIDE SEQUENCE [LARGE SCALE GENOMIC DNA]</scope>
    <source>
        <strain evidence="2">36N120E</strain>
    </source>
</reference>
<name>A0A0V0R727_PSEPJ</name>
<feature type="transmembrane region" description="Helical" evidence="1">
    <location>
        <begin position="81"/>
        <end position="98"/>
    </location>
</feature>
<evidence type="ECO:0000313" key="2">
    <source>
        <dbReference type="EMBL" id="KRX10286.1"/>
    </source>
</evidence>
<dbReference type="Proteomes" id="UP000054937">
    <property type="component" value="Unassembled WGS sequence"/>
</dbReference>
<feature type="transmembrane region" description="Helical" evidence="1">
    <location>
        <begin position="46"/>
        <end position="69"/>
    </location>
</feature>
<proteinExistence type="predicted"/>
<feature type="transmembrane region" description="Helical" evidence="1">
    <location>
        <begin position="16"/>
        <end position="34"/>
    </location>
</feature>
<comment type="caution">
    <text evidence="2">The sequence shown here is derived from an EMBL/GenBank/DDBJ whole genome shotgun (WGS) entry which is preliminary data.</text>
</comment>